<protein>
    <recommendedName>
        <fullName evidence="1">Cyclodeaminase/cyclohydrolase domain-containing protein</fullName>
    </recommendedName>
</protein>
<organism evidence="2">
    <name type="scientific">marine sediment metagenome</name>
    <dbReference type="NCBI Taxonomy" id="412755"/>
    <lineage>
        <taxon>unclassified sequences</taxon>
        <taxon>metagenomes</taxon>
        <taxon>ecological metagenomes</taxon>
    </lineage>
</organism>
<dbReference type="InterPro" id="IPR036178">
    <property type="entry name" value="Formintransfe-cycloase-like_sf"/>
</dbReference>
<dbReference type="GO" id="GO:0003824">
    <property type="term" value="F:catalytic activity"/>
    <property type="evidence" value="ECO:0007669"/>
    <property type="project" value="InterPro"/>
</dbReference>
<dbReference type="SUPFAM" id="SSF101262">
    <property type="entry name" value="Methenyltetrahydrofolate cyclohydrolase-like"/>
    <property type="match status" value="1"/>
</dbReference>
<dbReference type="Gene3D" id="1.20.120.680">
    <property type="entry name" value="Formiminotetrahydrofolate cyclodeaminase monomer, up-and-down helical bundle"/>
    <property type="match status" value="1"/>
</dbReference>
<reference evidence="2" key="1">
    <citation type="journal article" date="2014" name="Front. Microbiol.">
        <title>High frequency of phylogenetically diverse reductive dehalogenase-homologous genes in deep subseafloor sedimentary metagenomes.</title>
        <authorList>
            <person name="Kawai M."/>
            <person name="Futagami T."/>
            <person name="Toyoda A."/>
            <person name="Takaki Y."/>
            <person name="Nishi S."/>
            <person name="Hori S."/>
            <person name="Arai W."/>
            <person name="Tsubouchi T."/>
            <person name="Morono Y."/>
            <person name="Uchiyama I."/>
            <person name="Ito T."/>
            <person name="Fujiyama A."/>
            <person name="Inagaki F."/>
            <person name="Takami H."/>
        </authorList>
    </citation>
    <scope>NUCLEOTIDE SEQUENCE</scope>
    <source>
        <strain evidence="2">Expedition CK06-06</strain>
    </source>
</reference>
<evidence type="ECO:0000259" key="1">
    <source>
        <dbReference type="Pfam" id="PF04961"/>
    </source>
</evidence>
<gene>
    <name evidence="2" type="ORF">S03H2_19630</name>
</gene>
<comment type="caution">
    <text evidence="2">The sequence shown here is derived from an EMBL/GenBank/DDBJ whole genome shotgun (WGS) entry which is preliminary data.</text>
</comment>
<dbReference type="EMBL" id="BARU01010270">
    <property type="protein sequence ID" value="GAH46316.1"/>
    <property type="molecule type" value="Genomic_DNA"/>
</dbReference>
<dbReference type="Pfam" id="PF04961">
    <property type="entry name" value="FTCD_C"/>
    <property type="match status" value="1"/>
</dbReference>
<dbReference type="AlphaFoldDB" id="X1FKV3"/>
<sequence>MGSFGTALGTMVANLSSHKRGWDDRWEEFSLWADRGKAIQEELLALVDEDTIAFNRIMEAFSMPKNSEDEQHQRRAALEQATKNAILVPYRVMQTASSALEILKAMAETGNPNSVSDAGVGALAIRSAVMGAFLNVKINAGNLEDKSFIEKILREGRELEASVCRKEDEILRIVESRLS</sequence>
<name>X1FKV3_9ZZZZ</name>
<feature type="domain" description="Cyclodeaminase/cyclohydrolase" evidence="1">
    <location>
        <begin position="1"/>
        <end position="155"/>
    </location>
</feature>
<proteinExistence type="predicted"/>
<accession>X1FKV3</accession>
<evidence type="ECO:0000313" key="2">
    <source>
        <dbReference type="EMBL" id="GAH46316.1"/>
    </source>
</evidence>
<dbReference type="InterPro" id="IPR007044">
    <property type="entry name" value="Cyclodeamin/CycHdrlase"/>
</dbReference>